<accession>A0A8B8CEP5</accession>
<dbReference type="InterPro" id="IPR036056">
    <property type="entry name" value="Fibrinogen-like_C"/>
</dbReference>
<dbReference type="InterPro" id="IPR050373">
    <property type="entry name" value="Fibrinogen_C-term_domain"/>
</dbReference>
<dbReference type="GO" id="GO:0005615">
    <property type="term" value="C:extracellular space"/>
    <property type="evidence" value="ECO:0007669"/>
    <property type="project" value="TreeGrafter"/>
</dbReference>
<dbReference type="PANTHER" id="PTHR19143">
    <property type="entry name" value="FIBRINOGEN/TENASCIN/ANGIOPOEITIN"/>
    <property type="match status" value="1"/>
</dbReference>
<protein>
    <submittedName>
        <fullName evidence="4">Ficolin-1-like</fullName>
    </submittedName>
</protein>
<dbReference type="SMART" id="SM00186">
    <property type="entry name" value="FBG"/>
    <property type="match status" value="1"/>
</dbReference>
<dbReference type="Gene3D" id="3.90.215.10">
    <property type="entry name" value="Gamma Fibrinogen, chain A, domain 1"/>
    <property type="match status" value="1"/>
</dbReference>
<dbReference type="Pfam" id="PF00147">
    <property type="entry name" value="Fibrinogen_C"/>
    <property type="match status" value="1"/>
</dbReference>
<dbReference type="SUPFAM" id="SSF56496">
    <property type="entry name" value="Fibrinogen C-terminal domain-like"/>
    <property type="match status" value="1"/>
</dbReference>
<evidence type="ECO:0000256" key="1">
    <source>
        <dbReference type="ARBA" id="ARBA00023157"/>
    </source>
</evidence>
<dbReference type="RefSeq" id="XP_022313066.1">
    <property type="nucleotide sequence ID" value="XM_022457358.1"/>
</dbReference>
<dbReference type="KEGG" id="cvn:111118065"/>
<dbReference type="Gene3D" id="4.10.530.10">
    <property type="entry name" value="Gamma-fibrinogen Carboxyl Terminal Fragment, domain 2"/>
    <property type="match status" value="1"/>
</dbReference>
<organism evidence="3 4">
    <name type="scientific">Crassostrea virginica</name>
    <name type="common">Eastern oyster</name>
    <dbReference type="NCBI Taxonomy" id="6565"/>
    <lineage>
        <taxon>Eukaryota</taxon>
        <taxon>Metazoa</taxon>
        <taxon>Spiralia</taxon>
        <taxon>Lophotrochozoa</taxon>
        <taxon>Mollusca</taxon>
        <taxon>Bivalvia</taxon>
        <taxon>Autobranchia</taxon>
        <taxon>Pteriomorphia</taxon>
        <taxon>Ostreida</taxon>
        <taxon>Ostreoidea</taxon>
        <taxon>Ostreidae</taxon>
        <taxon>Crassostrea</taxon>
    </lineage>
</organism>
<proteinExistence type="predicted"/>
<feature type="domain" description="Fibrinogen C-terminal" evidence="2">
    <location>
        <begin position="1"/>
        <end position="184"/>
    </location>
</feature>
<dbReference type="GeneID" id="111118065"/>
<dbReference type="InterPro" id="IPR014716">
    <property type="entry name" value="Fibrinogen_a/b/g_C_1"/>
</dbReference>
<evidence type="ECO:0000313" key="4">
    <source>
        <dbReference type="RefSeq" id="XP_022313066.1"/>
    </source>
</evidence>
<sequence length="226" mass="25404">METDGGGWTVVQKRNSSDVNFTRGWEEYKVGFGEPTGNYWIGNDILHALTMSGNTLRIQLVKFDNSTYDAKYSNFTVGDEASNYTMTFDCFIGGYAGKVLILFSFPNIYKEKCQYKCCMYIDDSHCIGNALEATSSVEIGNAKNMAFSTIDRDNDKSERNSCAGNMKGGWWYNKCTKSNLNGEYCETGQTCMTWTTSNSPNEFPCHKETMISVKRTSSTTDEYAIN</sequence>
<dbReference type="Proteomes" id="UP000694844">
    <property type="component" value="Chromosome 2"/>
</dbReference>
<dbReference type="PROSITE" id="PS00514">
    <property type="entry name" value="FIBRINOGEN_C_1"/>
    <property type="match status" value="1"/>
</dbReference>
<dbReference type="OrthoDB" id="6152968at2759"/>
<dbReference type="InterPro" id="IPR002181">
    <property type="entry name" value="Fibrinogen_a/b/g_C_dom"/>
</dbReference>
<dbReference type="InterPro" id="IPR020837">
    <property type="entry name" value="Fibrinogen_CS"/>
</dbReference>
<reference evidence="4" key="1">
    <citation type="submission" date="2025-08" db="UniProtKB">
        <authorList>
            <consortium name="RefSeq"/>
        </authorList>
    </citation>
    <scope>IDENTIFICATION</scope>
    <source>
        <tissue evidence="4">Whole sample</tissue>
    </source>
</reference>
<dbReference type="PROSITE" id="PS51406">
    <property type="entry name" value="FIBRINOGEN_C_2"/>
    <property type="match status" value="1"/>
</dbReference>
<evidence type="ECO:0000313" key="3">
    <source>
        <dbReference type="Proteomes" id="UP000694844"/>
    </source>
</evidence>
<gene>
    <name evidence="4" type="primary">LOC111118065</name>
</gene>
<name>A0A8B8CEP5_CRAVI</name>
<keyword evidence="1" id="KW-1015">Disulfide bond</keyword>
<keyword evidence="3" id="KW-1185">Reference proteome</keyword>
<dbReference type="AlphaFoldDB" id="A0A8B8CEP5"/>
<evidence type="ECO:0000259" key="2">
    <source>
        <dbReference type="PROSITE" id="PS51406"/>
    </source>
</evidence>